<evidence type="ECO:0000313" key="12">
    <source>
        <dbReference type="Proteomes" id="UP000250700"/>
    </source>
</evidence>
<comment type="caution">
    <text evidence="11">The sequence shown here is derived from an EMBL/GenBank/DDBJ whole genome shotgun (WGS) entry which is preliminary data.</text>
</comment>
<dbReference type="EMBL" id="QARU01000017">
    <property type="protein sequence ID" value="PUF77752.1"/>
    <property type="molecule type" value="Genomic_DNA"/>
</dbReference>
<sequence>MTDQKRPLLTLKRKTEGETPVRSRKTIINVTTPPAWKVKKQKLSEKAVRDAELAARKAQAGKALAVYLKLTSLNDAISTLKPWWPGLFDGDTPRLFACGVREALFEDAARRGIPLSHKKIIRALKAVARSEAYLSAMTAGACRYDPEGYVTAHITVEEEQYALARLAKIQAQNARKAELRAVLAQTV</sequence>
<evidence type="ECO:0000313" key="11">
    <source>
        <dbReference type="EMBL" id="PUF77752.1"/>
    </source>
</evidence>
<dbReference type="SUPFAM" id="SSF48657">
    <property type="entry name" value="FinO-like"/>
    <property type="match status" value="1"/>
</dbReference>
<comment type="function">
    <text evidence="8">One of the components on the FinOP fertility inhibition complex, which inhibits the expression of traJ gene, which in turn regulates the expression of some 20 transfer genes. The transfer genes are responsible for the process, called conjugal transfer, in which DNA is transmitted from one bacterial host to another. RNA-binding that interacts with the traJ mRNA and its antisense RNA, finP, stabilizing finP against endonucleolytic degradation and facilitating sense-antisense RNA recognition.</text>
</comment>
<dbReference type="InterPro" id="IPR021065">
    <property type="entry name" value="Fertility_inhibition_FinO_N"/>
</dbReference>
<name>A0A315FUQ9_SALET</name>
<keyword evidence="7" id="KW-0804">Transcription</keyword>
<dbReference type="AlphaFoldDB" id="A0A315FUQ9"/>
<comment type="similarity">
    <text evidence="1">Belongs to the FinO family.</text>
</comment>
<evidence type="ECO:0000259" key="10">
    <source>
        <dbReference type="SMART" id="SM00945"/>
    </source>
</evidence>
<proteinExistence type="inferred from homology"/>
<dbReference type="SMART" id="SM00945">
    <property type="entry name" value="ProQ"/>
    <property type="match status" value="1"/>
</dbReference>
<dbReference type="Pfam" id="PF12602">
    <property type="entry name" value="FinO_N"/>
    <property type="match status" value="1"/>
</dbReference>
<dbReference type="NCBIfam" id="NF010317">
    <property type="entry name" value="PRK13754.1"/>
    <property type="match status" value="1"/>
</dbReference>
<keyword evidence="5" id="KW-0184">Conjugation</keyword>
<gene>
    <name evidence="11" type="ORF">DAX91_22365</name>
</gene>
<organism evidence="11 12">
    <name type="scientific">Salmonella enterica I</name>
    <dbReference type="NCBI Taxonomy" id="59201"/>
    <lineage>
        <taxon>Bacteria</taxon>
        <taxon>Pseudomonadati</taxon>
        <taxon>Pseudomonadota</taxon>
        <taxon>Gammaproteobacteria</taxon>
        <taxon>Enterobacterales</taxon>
        <taxon>Enterobacteriaceae</taxon>
        <taxon>Salmonella</taxon>
    </lineage>
</organism>
<keyword evidence="3" id="KW-0678">Repressor</keyword>
<evidence type="ECO:0000256" key="9">
    <source>
        <dbReference type="ARBA" id="ARBA00031673"/>
    </source>
</evidence>
<evidence type="ECO:0000256" key="4">
    <source>
        <dbReference type="ARBA" id="ARBA00022884"/>
    </source>
</evidence>
<evidence type="ECO:0000256" key="8">
    <source>
        <dbReference type="ARBA" id="ARBA00024796"/>
    </source>
</evidence>
<dbReference type="RefSeq" id="WP_108415426.1">
    <property type="nucleotide sequence ID" value="NZ_QAQA01000018.1"/>
</dbReference>
<evidence type="ECO:0000256" key="1">
    <source>
        <dbReference type="ARBA" id="ARBA00008521"/>
    </source>
</evidence>
<reference evidence="11 12" key="1">
    <citation type="submission" date="2018-04" db="EMBL/GenBank/DDBJ databases">
        <title>Whole genome sequencing of Salmonella enterica.</title>
        <authorList>
            <person name="Bell R."/>
        </authorList>
    </citation>
    <scope>NUCLEOTIDE SEQUENCE [LARGE SCALE GENOMIC DNA]</scope>
    <source>
        <strain evidence="11 12">CFSAN058603</strain>
    </source>
</reference>
<evidence type="ECO:0000256" key="5">
    <source>
        <dbReference type="ARBA" id="ARBA00022971"/>
    </source>
</evidence>
<evidence type="ECO:0000256" key="3">
    <source>
        <dbReference type="ARBA" id="ARBA00022491"/>
    </source>
</evidence>
<protein>
    <recommendedName>
        <fullName evidence="2">Fertility inhibition protein</fullName>
    </recommendedName>
    <alternativeName>
        <fullName evidence="9">Conjugal transfer repressor</fullName>
    </alternativeName>
</protein>
<dbReference type="Pfam" id="PF04352">
    <property type="entry name" value="ProQ"/>
    <property type="match status" value="1"/>
</dbReference>
<dbReference type="Gene3D" id="1.10.1710.10">
    <property type="entry name" value="ProQ/FinO domain"/>
    <property type="match status" value="1"/>
</dbReference>
<keyword evidence="4" id="KW-0694">RNA-binding</keyword>
<dbReference type="GO" id="GO:0003723">
    <property type="term" value="F:RNA binding"/>
    <property type="evidence" value="ECO:0007669"/>
    <property type="project" value="UniProtKB-KW"/>
</dbReference>
<dbReference type="InterPro" id="IPR036442">
    <property type="entry name" value="ProQ/FinO_sf"/>
</dbReference>
<evidence type="ECO:0000256" key="2">
    <source>
        <dbReference type="ARBA" id="ARBA00020429"/>
    </source>
</evidence>
<feature type="domain" description="ProQ/FinO" evidence="10">
    <location>
        <begin position="68"/>
        <end position="182"/>
    </location>
</feature>
<dbReference type="InterPro" id="IPR016103">
    <property type="entry name" value="ProQ/FinO"/>
</dbReference>
<dbReference type="Proteomes" id="UP000250700">
    <property type="component" value="Unassembled WGS sequence"/>
</dbReference>
<evidence type="ECO:0000256" key="7">
    <source>
        <dbReference type="ARBA" id="ARBA00023163"/>
    </source>
</evidence>
<evidence type="ECO:0000256" key="6">
    <source>
        <dbReference type="ARBA" id="ARBA00023015"/>
    </source>
</evidence>
<keyword evidence="6" id="KW-0805">Transcription regulation</keyword>
<accession>A0A315FUQ9</accession>